<gene>
    <name evidence="6" type="primary">ABSGL_09873.1 scaffold 11783</name>
</gene>
<dbReference type="Proteomes" id="UP000078561">
    <property type="component" value="Unassembled WGS sequence"/>
</dbReference>
<keyword evidence="1 5" id="KW-0812">Transmembrane</keyword>
<dbReference type="OrthoDB" id="2281987at2759"/>
<feature type="compositionally biased region" description="Low complexity" evidence="4">
    <location>
        <begin position="47"/>
        <end position="67"/>
    </location>
</feature>
<dbReference type="GO" id="GO:0006890">
    <property type="term" value="P:retrograde vesicle-mediated transport, Golgi to endoplasmic reticulum"/>
    <property type="evidence" value="ECO:0007669"/>
    <property type="project" value="TreeGrafter"/>
</dbReference>
<dbReference type="InterPro" id="IPR028143">
    <property type="entry name" value="Get2/sif1"/>
</dbReference>
<feature type="region of interest" description="Disordered" evidence="4">
    <location>
        <begin position="23"/>
        <end position="95"/>
    </location>
</feature>
<organism evidence="6">
    <name type="scientific">Absidia glauca</name>
    <name type="common">Pin mould</name>
    <dbReference type="NCBI Taxonomy" id="4829"/>
    <lineage>
        <taxon>Eukaryota</taxon>
        <taxon>Fungi</taxon>
        <taxon>Fungi incertae sedis</taxon>
        <taxon>Mucoromycota</taxon>
        <taxon>Mucoromycotina</taxon>
        <taxon>Mucoromycetes</taxon>
        <taxon>Mucorales</taxon>
        <taxon>Cunninghamellaceae</taxon>
        <taxon>Absidia</taxon>
    </lineage>
</organism>
<feature type="region of interest" description="Disordered" evidence="4">
    <location>
        <begin position="142"/>
        <end position="189"/>
    </location>
</feature>
<keyword evidence="2 5" id="KW-1133">Transmembrane helix</keyword>
<sequence>MPDLTEQQKLERRRLKRQQRILQSAGDRLERITGTAFPDRISPSPSPSTSSSSLRPVSVSSLGHSSSTDIRTLRSVSSVPHLHPGQESITTSDIDELAVAEHYPASNDPRRRTYDTYSKPVMEDIKAAAIIPSILLDPSPFDATEDSESSGLRNRLSSSLSTVSMDTTSTAPQAQSPVSSIPPFSPSKQRPLSLMNTLLMRKLYRQHHHHSLDPTLKYWNALHFISMVWLTMCALYTEWQHNGNLDCLARLLHDQDAPIIDFVSKAFPSQLTTLTPFVFWQPLFTNFVTLELLLFGAFILYHPQDQYPVPDDDFTLVASQLPSPFDHYATFVLGYRRTLFCLIQDLSIVVFIIGFIQVLAKIC</sequence>
<evidence type="ECO:0000256" key="2">
    <source>
        <dbReference type="ARBA" id="ARBA00022989"/>
    </source>
</evidence>
<evidence type="ECO:0000256" key="3">
    <source>
        <dbReference type="ARBA" id="ARBA00023136"/>
    </source>
</evidence>
<evidence type="ECO:0000313" key="7">
    <source>
        <dbReference type="Proteomes" id="UP000078561"/>
    </source>
</evidence>
<keyword evidence="7" id="KW-1185">Reference proteome</keyword>
<dbReference type="EMBL" id="LT554349">
    <property type="protein sequence ID" value="SAM04013.1"/>
    <property type="molecule type" value="Genomic_DNA"/>
</dbReference>
<evidence type="ECO:0000256" key="4">
    <source>
        <dbReference type="SAM" id="MobiDB-lite"/>
    </source>
</evidence>
<dbReference type="InParanoid" id="A0A163K3M2"/>
<dbReference type="STRING" id="4829.A0A163K3M2"/>
<feature type="compositionally biased region" description="Low complexity" evidence="4">
    <location>
        <begin position="149"/>
        <end position="182"/>
    </location>
</feature>
<evidence type="ECO:0000256" key="1">
    <source>
        <dbReference type="ARBA" id="ARBA00022692"/>
    </source>
</evidence>
<proteinExistence type="predicted"/>
<feature type="compositionally biased region" description="Polar residues" evidence="4">
    <location>
        <begin position="68"/>
        <end position="78"/>
    </location>
</feature>
<reference evidence="6" key="1">
    <citation type="submission" date="2016-04" db="EMBL/GenBank/DDBJ databases">
        <authorList>
            <person name="Evans L.H."/>
            <person name="Alamgir A."/>
            <person name="Owens N."/>
            <person name="Weber N.D."/>
            <person name="Virtaneva K."/>
            <person name="Barbian K."/>
            <person name="Babar A."/>
            <person name="Rosenke K."/>
        </authorList>
    </citation>
    <scope>NUCLEOTIDE SEQUENCE [LARGE SCALE GENOMIC DNA]</scope>
    <source>
        <strain evidence="6">CBS 101.48</strain>
    </source>
</reference>
<evidence type="ECO:0000256" key="5">
    <source>
        <dbReference type="SAM" id="Phobius"/>
    </source>
</evidence>
<dbReference type="PANTHER" id="PTHR28263">
    <property type="entry name" value="GOLGI TO ER TRAFFIC PROTEIN 2"/>
    <property type="match status" value="1"/>
</dbReference>
<protein>
    <submittedName>
        <fullName evidence="6">Uncharacterized protein</fullName>
    </submittedName>
</protein>
<keyword evidence="3 5" id="KW-0472">Membrane</keyword>
<feature type="transmembrane region" description="Helical" evidence="5">
    <location>
        <begin position="279"/>
        <end position="301"/>
    </location>
</feature>
<feature type="transmembrane region" description="Helical" evidence="5">
    <location>
        <begin position="339"/>
        <end position="360"/>
    </location>
</feature>
<accession>A0A163K3M2</accession>
<dbReference type="PANTHER" id="PTHR28263:SF1">
    <property type="entry name" value="GOLGI TO ER TRAFFIC PROTEIN 2"/>
    <property type="match status" value="1"/>
</dbReference>
<dbReference type="AlphaFoldDB" id="A0A163K3M2"/>
<name>A0A163K3M2_ABSGL</name>
<evidence type="ECO:0000313" key="6">
    <source>
        <dbReference type="EMBL" id="SAM04013.1"/>
    </source>
</evidence>